<keyword evidence="1" id="KW-0472">Membrane</keyword>
<accession>A0A3N4LVA9</accession>
<keyword evidence="3" id="KW-1185">Reference proteome</keyword>
<organism evidence="2 3">
    <name type="scientific">Terfezia boudieri ATCC MYA-4762</name>
    <dbReference type="NCBI Taxonomy" id="1051890"/>
    <lineage>
        <taxon>Eukaryota</taxon>
        <taxon>Fungi</taxon>
        <taxon>Dikarya</taxon>
        <taxon>Ascomycota</taxon>
        <taxon>Pezizomycotina</taxon>
        <taxon>Pezizomycetes</taxon>
        <taxon>Pezizales</taxon>
        <taxon>Pezizaceae</taxon>
        <taxon>Terfezia</taxon>
    </lineage>
</organism>
<keyword evidence="1" id="KW-0812">Transmembrane</keyword>
<protein>
    <submittedName>
        <fullName evidence="2">Uncharacterized protein</fullName>
    </submittedName>
</protein>
<dbReference type="Proteomes" id="UP000267821">
    <property type="component" value="Unassembled WGS sequence"/>
</dbReference>
<sequence>MQGRRRRWEGFRYLIILPTCGISLNIFIIITIIINDNNNNNNLPFSCPLSFL</sequence>
<dbReference type="AlphaFoldDB" id="A0A3N4LVA9"/>
<evidence type="ECO:0000256" key="1">
    <source>
        <dbReference type="SAM" id="Phobius"/>
    </source>
</evidence>
<gene>
    <name evidence="2" type="ORF">L211DRAFT_835160</name>
</gene>
<feature type="transmembrane region" description="Helical" evidence="1">
    <location>
        <begin position="12"/>
        <end position="34"/>
    </location>
</feature>
<dbReference type="InParanoid" id="A0A3N4LVA9"/>
<evidence type="ECO:0000313" key="3">
    <source>
        <dbReference type="Proteomes" id="UP000267821"/>
    </source>
</evidence>
<evidence type="ECO:0000313" key="2">
    <source>
        <dbReference type="EMBL" id="RPB26817.1"/>
    </source>
</evidence>
<proteinExistence type="predicted"/>
<dbReference type="EMBL" id="ML121533">
    <property type="protein sequence ID" value="RPB26817.1"/>
    <property type="molecule type" value="Genomic_DNA"/>
</dbReference>
<keyword evidence="1" id="KW-1133">Transmembrane helix</keyword>
<name>A0A3N4LVA9_9PEZI</name>
<reference evidence="2 3" key="1">
    <citation type="journal article" date="2018" name="Nat. Ecol. Evol.">
        <title>Pezizomycetes genomes reveal the molecular basis of ectomycorrhizal truffle lifestyle.</title>
        <authorList>
            <person name="Murat C."/>
            <person name="Payen T."/>
            <person name="Noel B."/>
            <person name="Kuo A."/>
            <person name="Morin E."/>
            <person name="Chen J."/>
            <person name="Kohler A."/>
            <person name="Krizsan K."/>
            <person name="Balestrini R."/>
            <person name="Da Silva C."/>
            <person name="Montanini B."/>
            <person name="Hainaut M."/>
            <person name="Levati E."/>
            <person name="Barry K.W."/>
            <person name="Belfiori B."/>
            <person name="Cichocki N."/>
            <person name="Clum A."/>
            <person name="Dockter R.B."/>
            <person name="Fauchery L."/>
            <person name="Guy J."/>
            <person name="Iotti M."/>
            <person name="Le Tacon F."/>
            <person name="Lindquist E.A."/>
            <person name="Lipzen A."/>
            <person name="Malagnac F."/>
            <person name="Mello A."/>
            <person name="Molinier V."/>
            <person name="Miyauchi S."/>
            <person name="Poulain J."/>
            <person name="Riccioni C."/>
            <person name="Rubini A."/>
            <person name="Sitrit Y."/>
            <person name="Splivallo R."/>
            <person name="Traeger S."/>
            <person name="Wang M."/>
            <person name="Zifcakova L."/>
            <person name="Wipf D."/>
            <person name="Zambonelli A."/>
            <person name="Paolocci F."/>
            <person name="Nowrousian M."/>
            <person name="Ottonello S."/>
            <person name="Baldrian P."/>
            <person name="Spatafora J.W."/>
            <person name="Henrissat B."/>
            <person name="Nagy L.G."/>
            <person name="Aury J.M."/>
            <person name="Wincker P."/>
            <person name="Grigoriev I.V."/>
            <person name="Bonfante P."/>
            <person name="Martin F.M."/>
        </authorList>
    </citation>
    <scope>NUCLEOTIDE SEQUENCE [LARGE SCALE GENOMIC DNA]</scope>
    <source>
        <strain evidence="2 3">ATCC MYA-4762</strain>
    </source>
</reference>